<name>M3IQH1_CANMX</name>
<comment type="caution">
    <text evidence="5">The sequence shown here is derived from an EMBL/GenBank/DDBJ whole genome shotgun (WGS) entry which is preliminary data.</text>
</comment>
<dbReference type="AlphaFoldDB" id="M3IQH1"/>
<feature type="domain" description="NDT80" evidence="4">
    <location>
        <begin position="11"/>
        <end position="297"/>
    </location>
</feature>
<evidence type="ECO:0000313" key="5">
    <source>
        <dbReference type="EMBL" id="EMG48721.1"/>
    </source>
</evidence>
<dbReference type="InterPro" id="IPR037141">
    <property type="entry name" value="NDT80_DNA-bd_dom_sf"/>
</dbReference>
<organism evidence="5 6">
    <name type="scientific">Candida maltosa (strain Xu316)</name>
    <name type="common">Yeast</name>
    <dbReference type="NCBI Taxonomy" id="1245528"/>
    <lineage>
        <taxon>Eukaryota</taxon>
        <taxon>Fungi</taxon>
        <taxon>Dikarya</taxon>
        <taxon>Ascomycota</taxon>
        <taxon>Saccharomycotina</taxon>
        <taxon>Pichiomycetes</taxon>
        <taxon>Debaryomycetaceae</taxon>
        <taxon>Candida/Lodderomyces clade</taxon>
        <taxon>Candida</taxon>
    </lineage>
</organism>
<dbReference type="PROSITE" id="PS51517">
    <property type="entry name" value="NDT80"/>
    <property type="match status" value="1"/>
</dbReference>
<dbReference type="EMBL" id="AOGT01000996">
    <property type="protein sequence ID" value="EMG48721.1"/>
    <property type="molecule type" value="Genomic_DNA"/>
</dbReference>
<gene>
    <name evidence="5" type="ORF">G210_0659</name>
</gene>
<dbReference type="eggNOG" id="ENOG502R1FS">
    <property type="taxonomic scope" value="Eukaryota"/>
</dbReference>
<dbReference type="SUPFAM" id="SSF49417">
    <property type="entry name" value="p53-like transcription factors"/>
    <property type="match status" value="1"/>
</dbReference>
<dbReference type="STRING" id="1245528.M3IQH1"/>
<proteinExistence type="predicted"/>
<dbReference type="PANTHER" id="PTHR35144:SF2">
    <property type="entry name" value="MEIOSIS-SPECIFIC TRANSCRIPTION FACTOR NDT80"/>
    <property type="match status" value="1"/>
</dbReference>
<reference evidence="5 6" key="1">
    <citation type="submission" date="2013-02" db="EMBL/GenBank/DDBJ databases">
        <title>Genome sequence of Candida maltosa Xu316, a potential industrial strain for xylitol and ethanol production.</title>
        <authorList>
            <person name="Yu J."/>
            <person name="Wang Q."/>
            <person name="Geng X."/>
            <person name="Bao W."/>
            <person name="He P."/>
            <person name="Cai J."/>
        </authorList>
    </citation>
    <scope>NUCLEOTIDE SEQUENCE [LARGE SCALE GENOMIC DNA]</scope>
    <source>
        <strain evidence="6">Xu316</strain>
    </source>
</reference>
<sequence length="423" mass="48280">MPRRKTVRKTTTKARSRFQIRSDPGPTADTPSSSSTTKIAPRSGLQFKIGPPFGLTNQIASLFITETNRKVTPILSSRIDRGFENIDDEWIGYKRNYFSIVSSFSFDEFDESSSSVFQKHGFSIETVGEVHRVERFVIRLVSKSMEDDVDVVLVQHTAKRDRGPIFEPPIIPVIPGTIPDHELIRDGANIKKVSRIREFERLFCQNRDSLPTLNKFSILRNYNDSDSYTKVVKYERIQFASSFNAKKQAVNEKKRFILQIQLLAKLKDDKTYAIIATSNTPPLLIRSRSPGSYNSTPSTSTPVLKDISNTCTNTPNKKSTIDEVTTTLPERTTPQNPFQSSSEYNSSTLLHKILEVAESDSDNEDELESDEPMYFLLKSKIVHETTDKYMMHTNTFSKSLLNNPMPRFKIHQDLERDDEDDKT</sequence>
<protein>
    <recommendedName>
        <fullName evidence="4">NDT80 domain-containing protein</fullName>
    </recommendedName>
</protein>
<feature type="compositionally biased region" description="Low complexity" evidence="3">
    <location>
        <begin position="22"/>
        <end position="37"/>
    </location>
</feature>
<dbReference type="GO" id="GO:0000228">
    <property type="term" value="C:nuclear chromosome"/>
    <property type="evidence" value="ECO:0007669"/>
    <property type="project" value="TreeGrafter"/>
</dbReference>
<evidence type="ECO:0000259" key="4">
    <source>
        <dbReference type="PROSITE" id="PS51517"/>
    </source>
</evidence>
<keyword evidence="6" id="KW-1185">Reference proteome</keyword>
<keyword evidence="1 2" id="KW-0238">DNA-binding</keyword>
<evidence type="ECO:0000256" key="3">
    <source>
        <dbReference type="SAM" id="MobiDB-lite"/>
    </source>
</evidence>
<feature type="compositionally biased region" description="Basic residues" evidence="3">
    <location>
        <begin position="1"/>
        <end position="18"/>
    </location>
</feature>
<evidence type="ECO:0000313" key="6">
    <source>
        <dbReference type="Proteomes" id="UP000011777"/>
    </source>
</evidence>
<dbReference type="Pfam" id="PF05224">
    <property type="entry name" value="NDT80_PhoG"/>
    <property type="match status" value="1"/>
</dbReference>
<dbReference type="InterPro" id="IPR008967">
    <property type="entry name" value="p53-like_TF_DNA-bd_sf"/>
</dbReference>
<dbReference type="Gene3D" id="2.60.40.1390">
    <property type="entry name" value="NDT80 DNA-binding domain"/>
    <property type="match status" value="1"/>
</dbReference>
<dbReference type="GO" id="GO:0003677">
    <property type="term" value="F:DNA binding"/>
    <property type="evidence" value="ECO:0007669"/>
    <property type="project" value="UniProtKB-KW"/>
</dbReference>
<feature type="region of interest" description="Disordered" evidence="3">
    <location>
        <begin position="1"/>
        <end position="41"/>
    </location>
</feature>
<dbReference type="GO" id="GO:0045944">
    <property type="term" value="P:positive regulation of transcription by RNA polymerase II"/>
    <property type="evidence" value="ECO:0007669"/>
    <property type="project" value="TreeGrafter"/>
</dbReference>
<dbReference type="InterPro" id="IPR052605">
    <property type="entry name" value="Fungal_trans_regulator"/>
</dbReference>
<dbReference type="OrthoDB" id="2288358at2759"/>
<dbReference type="GO" id="GO:0003700">
    <property type="term" value="F:DNA-binding transcription factor activity"/>
    <property type="evidence" value="ECO:0007669"/>
    <property type="project" value="UniProtKB-UniRule"/>
</dbReference>
<dbReference type="GO" id="GO:0051321">
    <property type="term" value="P:meiotic cell cycle"/>
    <property type="evidence" value="ECO:0007669"/>
    <property type="project" value="TreeGrafter"/>
</dbReference>
<feature type="non-terminal residue" evidence="5">
    <location>
        <position position="423"/>
    </location>
</feature>
<dbReference type="InterPro" id="IPR024061">
    <property type="entry name" value="NDT80_DNA-bd_dom"/>
</dbReference>
<dbReference type="HOGENOM" id="CLU_039323_0_0_1"/>
<feature type="DNA-binding region" description="NDT80" evidence="2">
    <location>
        <begin position="11"/>
        <end position="297"/>
    </location>
</feature>
<dbReference type="PANTHER" id="PTHR35144">
    <property type="entry name" value="MEIOSIS-SPECIFIC TRANSCRIPTION FACTOR NDT80"/>
    <property type="match status" value="1"/>
</dbReference>
<accession>M3IQH1</accession>
<evidence type="ECO:0000256" key="1">
    <source>
        <dbReference type="ARBA" id="ARBA00023125"/>
    </source>
</evidence>
<dbReference type="Proteomes" id="UP000011777">
    <property type="component" value="Unassembled WGS sequence"/>
</dbReference>
<dbReference type="OMA" id="IFYFDRG"/>
<evidence type="ECO:0000256" key="2">
    <source>
        <dbReference type="PROSITE-ProRule" id="PRU00850"/>
    </source>
</evidence>